<dbReference type="InterPro" id="IPR036514">
    <property type="entry name" value="SGNH_hydro_sf"/>
</dbReference>
<evidence type="ECO:0000313" key="2">
    <source>
        <dbReference type="EMBL" id="OGY16051.1"/>
    </source>
</evidence>
<keyword evidence="1" id="KW-0472">Membrane</keyword>
<comment type="caution">
    <text evidence="2">The sequence shown here is derived from an EMBL/GenBank/DDBJ whole genome shotgun (WGS) entry which is preliminary data.</text>
</comment>
<gene>
    <name evidence="2" type="ORF">A2785_02680</name>
</gene>
<evidence type="ECO:0000313" key="3">
    <source>
        <dbReference type="Proteomes" id="UP000179069"/>
    </source>
</evidence>
<dbReference type="SUPFAM" id="SSF52266">
    <property type="entry name" value="SGNH hydrolase"/>
    <property type="match status" value="1"/>
</dbReference>
<keyword evidence="1" id="KW-0812">Transmembrane</keyword>
<accession>A0A1G1VL16</accession>
<evidence type="ECO:0000256" key="1">
    <source>
        <dbReference type="SAM" id="Phobius"/>
    </source>
</evidence>
<protein>
    <recommendedName>
        <fullName evidence="4">SGNH hydrolase-type esterase domain-containing protein</fullName>
    </recommendedName>
</protein>
<keyword evidence="1" id="KW-1133">Transmembrane helix</keyword>
<feature type="transmembrane region" description="Helical" evidence="1">
    <location>
        <begin position="18"/>
        <end position="39"/>
    </location>
</feature>
<sequence>MFNIVEDVFTQMAFKINIAIRFTSIGIVIGLSVVLSLLLSEGYLRLTHYQMKDVFWQFAVCCKYRIDPDLIYSSLPNYDGFTQAWSVRERSDDSTFRYDPIHSHEGDVTILFIGDSFTYGHGVPDDMTYPFLVGNFASDLNVNVGIFNAGVPGYSFSQEYLYLKRLLRTHHPDIVIWSLEMWDLSNPLTNSLLYEQHGKIHARSAIFNGIYLQGLLRNILGKRFPNSRLLNLIAYALQYDGYKGNERRYIETREKMLNLFPKIVADSYRIAESENFDLYFILVPDKDFALRGIDPDDLPDYQVIDRTLRLYEPYYLDAHREFLRELDETGHSVLGVNASDETNETCGNGNFVMQDLFLPGDVHLDALGNKVLACMVFHHIFHR</sequence>
<dbReference type="EMBL" id="MHCI01000020">
    <property type="protein sequence ID" value="OGY16051.1"/>
    <property type="molecule type" value="Genomic_DNA"/>
</dbReference>
<dbReference type="Gene3D" id="3.40.50.1110">
    <property type="entry name" value="SGNH hydrolase"/>
    <property type="match status" value="1"/>
</dbReference>
<name>A0A1G1VL16_9BACT</name>
<proteinExistence type="predicted"/>
<evidence type="ECO:0008006" key="4">
    <source>
        <dbReference type="Google" id="ProtNLM"/>
    </source>
</evidence>
<reference evidence="2 3" key="1">
    <citation type="journal article" date="2016" name="Nat. Commun.">
        <title>Thousands of microbial genomes shed light on interconnected biogeochemical processes in an aquifer system.</title>
        <authorList>
            <person name="Anantharaman K."/>
            <person name="Brown C.T."/>
            <person name="Hug L.A."/>
            <person name="Sharon I."/>
            <person name="Castelle C.J."/>
            <person name="Probst A.J."/>
            <person name="Thomas B.C."/>
            <person name="Singh A."/>
            <person name="Wilkins M.J."/>
            <person name="Karaoz U."/>
            <person name="Brodie E.L."/>
            <person name="Williams K.H."/>
            <person name="Hubbard S.S."/>
            <person name="Banfield J.F."/>
        </authorList>
    </citation>
    <scope>NUCLEOTIDE SEQUENCE [LARGE SCALE GENOMIC DNA]</scope>
</reference>
<dbReference type="AlphaFoldDB" id="A0A1G1VL16"/>
<organism evidence="2 3">
    <name type="scientific">Candidatus Chisholmbacteria bacterium RIFCSPHIGHO2_01_FULL_49_18</name>
    <dbReference type="NCBI Taxonomy" id="1797590"/>
    <lineage>
        <taxon>Bacteria</taxon>
        <taxon>Candidatus Chisholmiibacteriota</taxon>
    </lineage>
</organism>
<dbReference type="Proteomes" id="UP000179069">
    <property type="component" value="Unassembled WGS sequence"/>
</dbReference>